<dbReference type="Proteomes" id="UP000199518">
    <property type="component" value="Unassembled WGS sequence"/>
</dbReference>
<gene>
    <name evidence="1" type="ORF">SAMN05421753_1155</name>
</gene>
<dbReference type="AlphaFoldDB" id="A0A1I3N679"/>
<name>A0A1I3N679_9PLAN</name>
<keyword evidence="2" id="KW-1185">Reference proteome</keyword>
<proteinExistence type="predicted"/>
<accession>A0A1I3N679</accession>
<dbReference type="EMBL" id="FOQD01000015">
    <property type="protein sequence ID" value="SFJ04771.1"/>
    <property type="molecule type" value="Genomic_DNA"/>
</dbReference>
<dbReference type="STRING" id="1576369.SAMN05421753_1155"/>
<organism evidence="1 2">
    <name type="scientific">Planctomicrobium piriforme</name>
    <dbReference type="NCBI Taxonomy" id="1576369"/>
    <lineage>
        <taxon>Bacteria</taxon>
        <taxon>Pseudomonadati</taxon>
        <taxon>Planctomycetota</taxon>
        <taxon>Planctomycetia</taxon>
        <taxon>Planctomycetales</taxon>
        <taxon>Planctomycetaceae</taxon>
        <taxon>Planctomicrobium</taxon>
    </lineage>
</organism>
<evidence type="ECO:0000313" key="1">
    <source>
        <dbReference type="EMBL" id="SFJ04771.1"/>
    </source>
</evidence>
<reference evidence="2" key="1">
    <citation type="submission" date="2016-10" db="EMBL/GenBank/DDBJ databases">
        <authorList>
            <person name="Varghese N."/>
            <person name="Submissions S."/>
        </authorList>
    </citation>
    <scope>NUCLEOTIDE SEQUENCE [LARGE SCALE GENOMIC DNA]</scope>
    <source>
        <strain evidence="2">DSM 26348</strain>
    </source>
</reference>
<evidence type="ECO:0000313" key="2">
    <source>
        <dbReference type="Proteomes" id="UP000199518"/>
    </source>
</evidence>
<dbReference type="RefSeq" id="WP_245764662.1">
    <property type="nucleotide sequence ID" value="NZ_FOQD01000015.1"/>
</dbReference>
<sequence>MTESTQLPADFKLSRIELLHPVVISILRQMTPAEKFRLASRMHTQAREMLTHLLRSQHPEWDEEQLQKGVCRRLLGKDSIPA</sequence>
<protein>
    <submittedName>
        <fullName evidence="1">Uncharacterized protein</fullName>
    </submittedName>
</protein>
<dbReference type="InterPro" id="IPR044054">
    <property type="entry name" value="Rv0078B"/>
</dbReference>
<dbReference type="Pfam" id="PF18993">
    <property type="entry name" value="Rv0078B"/>
    <property type="match status" value="1"/>
</dbReference>